<dbReference type="EMBL" id="BARS01008570">
    <property type="protein sequence ID" value="GAF80722.1"/>
    <property type="molecule type" value="Genomic_DNA"/>
</dbReference>
<protein>
    <recommendedName>
        <fullName evidence="1">Polymerase nucleotidyl transferase domain-containing protein</fullName>
    </recommendedName>
</protein>
<dbReference type="PANTHER" id="PTHR33933">
    <property type="entry name" value="NUCLEOTIDYLTRANSFERASE"/>
    <property type="match status" value="1"/>
</dbReference>
<feature type="non-terminal residue" evidence="2">
    <location>
        <position position="105"/>
    </location>
</feature>
<dbReference type="InterPro" id="IPR002934">
    <property type="entry name" value="Polymerase_NTP_transf_dom"/>
</dbReference>
<sequence length="105" mass="11948">MGASLNHMSKKERQALDRFREIVKSCLGEYLVRMFVFGSKVRGDYTEASDIDILIIVKERSLDIMDQIAEITSDLNIEYDLSIAPVVFSENEYDMNATMASPFSL</sequence>
<dbReference type="Gene3D" id="3.30.460.10">
    <property type="entry name" value="Beta Polymerase, domain 2"/>
    <property type="match status" value="1"/>
</dbReference>
<dbReference type="AlphaFoldDB" id="X0SXR6"/>
<organism evidence="2">
    <name type="scientific">marine sediment metagenome</name>
    <dbReference type="NCBI Taxonomy" id="412755"/>
    <lineage>
        <taxon>unclassified sequences</taxon>
        <taxon>metagenomes</taxon>
        <taxon>ecological metagenomes</taxon>
    </lineage>
</organism>
<dbReference type="PANTHER" id="PTHR33933:SF1">
    <property type="entry name" value="PROTEIN ADENYLYLTRANSFERASE MNTA-RELATED"/>
    <property type="match status" value="1"/>
</dbReference>
<evidence type="ECO:0000259" key="1">
    <source>
        <dbReference type="Pfam" id="PF01909"/>
    </source>
</evidence>
<comment type="caution">
    <text evidence="2">The sequence shown here is derived from an EMBL/GenBank/DDBJ whole genome shotgun (WGS) entry which is preliminary data.</text>
</comment>
<dbReference type="Pfam" id="PF01909">
    <property type="entry name" value="NTP_transf_2"/>
    <property type="match status" value="1"/>
</dbReference>
<dbReference type="InterPro" id="IPR043519">
    <property type="entry name" value="NT_sf"/>
</dbReference>
<name>X0SXR6_9ZZZZ</name>
<gene>
    <name evidence="2" type="ORF">S01H1_16314</name>
</gene>
<proteinExistence type="predicted"/>
<dbReference type="CDD" id="cd05403">
    <property type="entry name" value="NT_KNTase_like"/>
    <property type="match status" value="1"/>
</dbReference>
<accession>X0SXR6</accession>
<dbReference type="GO" id="GO:0016779">
    <property type="term" value="F:nucleotidyltransferase activity"/>
    <property type="evidence" value="ECO:0007669"/>
    <property type="project" value="InterPro"/>
</dbReference>
<dbReference type="InterPro" id="IPR052548">
    <property type="entry name" value="Type_VII_TA_antitoxin"/>
</dbReference>
<dbReference type="SUPFAM" id="SSF81301">
    <property type="entry name" value="Nucleotidyltransferase"/>
    <property type="match status" value="1"/>
</dbReference>
<reference evidence="2" key="1">
    <citation type="journal article" date="2014" name="Front. Microbiol.">
        <title>High frequency of phylogenetically diverse reductive dehalogenase-homologous genes in deep subseafloor sedimentary metagenomes.</title>
        <authorList>
            <person name="Kawai M."/>
            <person name="Futagami T."/>
            <person name="Toyoda A."/>
            <person name="Takaki Y."/>
            <person name="Nishi S."/>
            <person name="Hori S."/>
            <person name="Arai W."/>
            <person name="Tsubouchi T."/>
            <person name="Morono Y."/>
            <person name="Uchiyama I."/>
            <person name="Ito T."/>
            <person name="Fujiyama A."/>
            <person name="Inagaki F."/>
            <person name="Takami H."/>
        </authorList>
    </citation>
    <scope>NUCLEOTIDE SEQUENCE</scope>
    <source>
        <strain evidence="2">Expedition CK06-06</strain>
    </source>
</reference>
<feature type="domain" description="Polymerase nucleotidyl transferase" evidence="1">
    <location>
        <begin position="16"/>
        <end position="82"/>
    </location>
</feature>
<evidence type="ECO:0000313" key="2">
    <source>
        <dbReference type="EMBL" id="GAF80722.1"/>
    </source>
</evidence>